<sequence>CSNRGFTRVPQDLPTTTTSLDLRGNSITTLSQSDFSRYAHLQILRLGENQISIIDNGIFDDLPSLTELSLGNQLTNVPFNLPTTITSLGLYGNALRSVSQSVSRYRSLERLDLSENQISRINDGAFQYLTNLTVL</sequence>
<organism>
    <name type="scientific">Branchiostoma floridae</name>
    <name type="common">Florida lancelet</name>
    <name type="synonym">Amphioxus</name>
    <dbReference type="NCBI Taxonomy" id="7739"/>
    <lineage>
        <taxon>Eukaryota</taxon>
        <taxon>Metazoa</taxon>
        <taxon>Chordata</taxon>
        <taxon>Cephalochordata</taxon>
        <taxon>Leptocardii</taxon>
        <taxon>Amphioxiformes</taxon>
        <taxon>Branchiostomatidae</taxon>
        <taxon>Branchiostoma</taxon>
    </lineage>
</organism>
<evidence type="ECO:0000256" key="1">
    <source>
        <dbReference type="ARBA" id="ARBA00022614"/>
    </source>
</evidence>
<protein>
    <recommendedName>
        <fullName evidence="4">LRRNT domain-containing protein</fullName>
    </recommendedName>
</protein>
<dbReference type="PANTHER" id="PTHR45712">
    <property type="entry name" value="AGAP008170-PA"/>
    <property type="match status" value="1"/>
</dbReference>
<name>C3XUJ3_BRAFL</name>
<evidence type="ECO:0000313" key="3">
    <source>
        <dbReference type="EMBL" id="EEN68275.1"/>
    </source>
</evidence>
<evidence type="ECO:0000256" key="2">
    <source>
        <dbReference type="ARBA" id="ARBA00022737"/>
    </source>
</evidence>
<feature type="non-terminal residue" evidence="3">
    <location>
        <position position="1"/>
    </location>
</feature>
<dbReference type="PROSITE" id="PS51450">
    <property type="entry name" value="LRR"/>
    <property type="match status" value="1"/>
</dbReference>
<reference evidence="3" key="1">
    <citation type="journal article" date="2008" name="Nature">
        <title>The amphioxus genome and the evolution of the chordate karyotype.</title>
        <authorList>
            <consortium name="US DOE Joint Genome Institute (JGI-PGF)"/>
            <person name="Putnam N.H."/>
            <person name="Butts T."/>
            <person name="Ferrier D.E.K."/>
            <person name="Furlong R.F."/>
            <person name="Hellsten U."/>
            <person name="Kawashima T."/>
            <person name="Robinson-Rechavi M."/>
            <person name="Shoguchi E."/>
            <person name="Terry A."/>
            <person name="Yu J.-K."/>
            <person name="Benito-Gutierrez E.L."/>
            <person name="Dubchak I."/>
            <person name="Garcia-Fernandez J."/>
            <person name="Gibson-Brown J.J."/>
            <person name="Grigoriev I.V."/>
            <person name="Horton A.C."/>
            <person name="de Jong P.J."/>
            <person name="Jurka J."/>
            <person name="Kapitonov V.V."/>
            <person name="Kohara Y."/>
            <person name="Kuroki Y."/>
            <person name="Lindquist E."/>
            <person name="Lucas S."/>
            <person name="Osoegawa K."/>
            <person name="Pennacchio L.A."/>
            <person name="Salamov A.A."/>
            <person name="Satou Y."/>
            <person name="Sauka-Spengler T."/>
            <person name="Schmutz J."/>
            <person name="Shin-I T."/>
            <person name="Toyoda A."/>
            <person name="Bronner-Fraser M."/>
            <person name="Fujiyama A."/>
            <person name="Holland L.Z."/>
            <person name="Holland P.W.H."/>
            <person name="Satoh N."/>
            <person name="Rokhsar D.S."/>
        </authorList>
    </citation>
    <scope>NUCLEOTIDE SEQUENCE [LARGE SCALE GENOMIC DNA]</scope>
    <source>
        <strain evidence="3">S238N-H82</strain>
        <tissue evidence="3">Testes</tissue>
    </source>
</reference>
<accession>C3XUJ3</accession>
<dbReference type="InterPro" id="IPR032675">
    <property type="entry name" value="LRR_dom_sf"/>
</dbReference>
<keyword evidence="1" id="KW-0433">Leucine-rich repeat</keyword>
<evidence type="ECO:0008006" key="4">
    <source>
        <dbReference type="Google" id="ProtNLM"/>
    </source>
</evidence>
<dbReference type="Pfam" id="PF13855">
    <property type="entry name" value="LRR_8"/>
    <property type="match status" value="2"/>
</dbReference>
<dbReference type="EMBL" id="GG666465">
    <property type="protein sequence ID" value="EEN68275.1"/>
    <property type="molecule type" value="Genomic_DNA"/>
</dbReference>
<dbReference type="InParanoid" id="C3XUJ3"/>
<dbReference type="STRING" id="7739.C3XUJ3"/>
<dbReference type="SMART" id="SM00369">
    <property type="entry name" value="LRR_TYP"/>
    <property type="match status" value="4"/>
</dbReference>
<dbReference type="InterPro" id="IPR003591">
    <property type="entry name" value="Leu-rich_rpt_typical-subtyp"/>
</dbReference>
<keyword evidence="2" id="KW-0677">Repeat</keyword>
<dbReference type="InterPro" id="IPR050333">
    <property type="entry name" value="SLRP"/>
</dbReference>
<dbReference type="PANTHER" id="PTHR45712:SF22">
    <property type="entry name" value="INSULIN-LIKE GROWTH FACTOR-BINDING PROTEIN COMPLEX ACID LABILE SUBUNIT"/>
    <property type="match status" value="1"/>
</dbReference>
<dbReference type="eggNOG" id="KOG4237">
    <property type="taxonomic scope" value="Eukaryota"/>
</dbReference>
<dbReference type="Gene3D" id="3.80.10.10">
    <property type="entry name" value="Ribonuclease Inhibitor"/>
    <property type="match status" value="2"/>
</dbReference>
<dbReference type="SUPFAM" id="SSF52058">
    <property type="entry name" value="L domain-like"/>
    <property type="match status" value="1"/>
</dbReference>
<gene>
    <name evidence="3" type="ORF">BRAFLDRAFT_142210</name>
</gene>
<dbReference type="AlphaFoldDB" id="C3XUJ3"/>
<dbReference type="InterPro" id="IPR001611">
    <property type="entry name" value="Leu-rich_rpt"/>
</dbReference>
<proteinExistence type="predicted"/>
<feature type="non-terminal residue" evidence="3">
    <location>
        <position position="135"/>
    </location>
</feature>